<organism evidence="1">
    <name type="scientific">marine metagenome</name>
    <dbReference type="NCBI Taxonomy" id="408172"/>
    <lineage>
        <taxon>unclassified sequences</taxon>
        <taxon>metagenomes</taxon>
        <taxon>ecological metagenomes</taxon>
    </lineage>
</organism>
<sequence>VLQFTTQEKDLLLGLLPQYPKLPADHHQASRSGNVDADVQALLADALTEQREKNRAAAQSLLADTARFKPEGEDWLLTLTDAEIEWFLQILNDLRVGSWLALDGPQQDEDGSYINFENVTAENVTDI</sequence>
<proteinExistence type="predicted"/>
<reference evidence="1" key="1">
    <citation type="submission" date="2018-05" db="EMBL/GenBank/DDBJ databases">
        <authorList>
            <person name="Lanie J.A."/>
            <person name="Ng W.-L."/>
            <person name="Kazmierczak K.M."/>
            <person name="Andrzejewski T.M."/>
            <person name="Davidsen T.M."/>
            <person name="Wayne K.J."/>
            <person name="Tettelin H."/>
            <person name="Glass J.I."/>
            <person name="Rusch D."/>
            <person name="Podicherti R."/>
            <person name="Tsui H.-C.T."/>
            <person name="Winkler M.E."/>
        </authorList>
    </citation>
    <scope>NUCLEOTIDE SEQUENCE</scope>
</reference>
<feature type="non-terminal residue" evidence="1">
    <location>
        <position position="127"/>
    </location>
</feature>
<feature type="non-terminal residue" evidence="1">
    <location>
        <position position="1"/>
    </location>
</feature>
<name>A0A382UCA6_9ZZZZ</name>
<dbReference type="EMBL" id="UINC01143160">
    <property type="protein sequence ID" value="SVD31920.1"/>
    <property type="molecule type" value="Genomic_DNA"/>
</dbReference>
<gene>
    <name evidence="1" type="ORF">METZ01_LOCUS384774</name>
</gene>
<protein>
    <submittedName>
        <fullName evidence="1">Uncharacterized protein</fullName>
    </submittedName>
</protein>
<dbReference type="AlphaFoldDB" id="A0A382UCA6"/>
<accession>A0A382UCA6</accession>
<evidence type="ECO:0000313" key="1">
    <source>
        <dbReference type="EMBL" id="SVD31920.1"/>
    </source>
</evidence>